<comment type="caution">
    <text evidence="2">The sequence shown here is derived from an EMBL/GenBank/DDBJ whole genome shotgun (WGS) entry which is preliminary data.</text>
</comment>
<name>A0A4Y2EII7_ARAVE</name>
<dbReference type="PANTHER" id="PTHR24543:SF325">
    <property type="entry name" value="F5_8 TYPE C DOMAIN-CONTAINING PROTEIN"/>
    <property type="match status" value="1"/>
</dbReference>
<dbReference type="SUPFAM" id="SSF49785">
    <property type="entry name" value="Galactose-binding domain-like"/>
    <property type="match status" value="1"/>
</dbReference>
<protein>
    <recommendedName>
        <fullName evidence="1">F5/8 type C domain-containing protein</fullName>
    </recommendedName>
</protein>
<evidence type="ECO:0000259" key="1">
    <source>
        <dbReference type="PROSITE" id="PS50022"/>
    </source>
</evidence>
<dbReference type="Proteomes" id="UP000499080">
    <property type="component" value="Unassembled WGS sequence"/>
</dbReference>
<dbReference type="Pfam" id="PF00754">
    <property type="entry name" value="F5_F8_type_C"/>
    <property type="match status" value="1"/>
</dbReference>
<dbReference type="EMBL" id="BGPR01092686">
    <property type="protein sequence ID" value="GBM28086.1"/>
    <property type="molecule type" value="Genomic_DNA"/>
</dbReference>
<gene>
    <name evidence="2" type="ORF">AVEN_1163_1</name>
</gene>
<reference evidence="2 3" key="1">
    <citation type="journal article" date="2019" name="Sci. Rep.">
        <title>Orb-weaving spider Araneus ventricosus genome elucidates the spidroin gene catalogue.</title>
        <authorList>
            <person name="Kono N."/>
            <person name="Nakamura H."/>
            <person name="Ohtoshi R."/>
            <person name="Moran D.A.P."/>
            <person name="Shinohara A."/>
            <person name="Yoshida Y."/>
            <person name="Fujiwara M."/>
            <person name="Mori M."/>
            <person name="Tomita M."/>
            <person name="Arakawa K."/>
        </authorList>
    </citation>
    <scope>NUCLEOTIDE SEQUENCE [LARGE SCALE GENOMIC DNA]</scope>
</reference>
<evidence type="ECO:0000313" key="2">
    <source>
        <dbReference type="EMBL" id="GBM28086.1"/>
    </source>
</evidence>
<dbReference type="OrthoDB" id="6437241at2759"/>
<feature type="non-terminal residue" evidence="2">
    <location>
        <position position="1"/>
    </location>
</feature>
<proteinExistence type="predicted"/>
<organism evidence="2 3">
    <name type="scientific">Araneus ventricosus</name>
    <name type="common">Orbweaver spider</name>
    <name type="synonym">Epeira ventricosa</name>
    <dbReference type="NCBI Taxonomy" id="182803"/>
    <lineage>
        <taxon>Eukaryota</taxon>
        <taxon>Metazoa</taxon>
        <taxon>Ecdysozoa</taxon>
        <taxon>Arthropoda</taxon>
        <taxon>Chelicerata</taxon>
        <taxon>Arachnida</taxon>
        <taxon>Araneae</taxon>
        <taxon>Araneomorphae</taxon>
        <taxon>Entelegynae</taxon>
        <taxon>Araneoidea</taxon>
        <taxon>Araneidae</taxon>
        <taxon>Araneus</taxon>
    </lineage>
</organism>
<feature type="domain" description="F5/8 type C" evidence="1">
    <location>
        <begin position="12"/>
        <end position="104"/>
    </location>
</feature>
<dbReference type="InterPro" id="IPR000421">
    <property type="entry name" value="FA58C"/>
</dbReference>
<sequence>QQLPHRLPPKECLEPIGLETGALLDSQLSASSSFSSAFTPENARLGSDSVWAAADLDENQYLQVDFLDEANVTGIITKGREDIPQWVTAYTLSYSNDGETWNKIKKDDGSTAKRIHVQRKRRKTNVTHAAHLKNPIPNLNHEGLDLTSTQRQYETDYTPLQASTHTGRMPNWDVDSQMKKAWIT</sequence>
<dbReference type="AlphaFoldDB" id="A0A4Y2EII7"/>
<evidence type="ECO:0000313" key="3">
    <source>
        <dbReference type="Proteomes" id="UP000499080"/>
    </source>
</evidence>
<keyword evidence="3" id="KW-1185">Reference proteome</keyword>
<dbReference type="PANTHER" id="PTHR24543">
    <property type="entry name" value="MULTICOPPER OXIDASE-RELATED"/>
    <property type="match status" value="1"/>
</dbReference>
<accession>A0A4Y2EII7</accession>
<dbReference type="PROSITE" id="PS50022">
    <property type="entry name" value="FA58C_3"/>
    <property type="match status" value="1"/>
</dbReference>
<dbReference type="Gene3D" id="2.60.120.260">
    <property type="entry name" value="Galactose-binding domain-like"/>
    <property type="match status" value="1"/>
</dbReference>
<dbReference type="InterPro" id="IPR008979">
    <property type="entry name" value="Galactose-bd-like_sf"/>
</dbReference>